<dbReference type="GO" id="GO:0005874">
    <property type="term" value="C:microtubule"/>
    <property type="evidence" value="ECO:0007669"/>
    <property type="project" value="TreeGrafter"/>
</dbReference>
<accession>A0A9W9ZNG4</accession>
<dbReference type="Pfam" id="PF03607">
    <property type="entry name" value="DCX"/>
    <property type="match status" value="2"/>
</dbReference>
<evidence type="ECO:0000313" key="4">
    <source>
        <dbReference type="Proteomes" id="UP001163046"/>
    </source>
</evidence>
<dbReference type="GO" id="GO:0035556">
    <property type="term" value="P:intracellular signal transduction"/>
    <property type="evidence" value="ECO:0007669"/>
    <property type="project" value="InterPro"/>
</dbReference>
<feature type="domain" description="Doublecortin" evidence="2">
    <location>
        <begin position="141"/>
        <end position="223"/>
    </location>
</feature>
<feature type="compositionally biased region" description="Low complexity" evidence="1">
    <location>
        <begin position="227"/>
        <end position="239"/>
    </location>
</feature>
<dbReference type="EMBL" id="MU825905">
    <property type="protein sequence ID" value="KAJ7383184.1"/>
    <property type="molecule type" value="Genomic_DNA"/>
</dbReference>
<keyword evidence="4" id="KW-1185">Reference proteome</keyword>
<feature type="domain" description="Doublecortin" evidence="2">
    <location>
        <begin position="19"/>
        <end position="101"/>
    </location>
</feature>
<dbReference type="PROSITE" id="PS50309">
    <property type="entry name" value="DC"/>
    <property type="match status" value="2"/>
</dbReference>
<dbReference type="GO" id="GO:0005815">
    <property type="term" value="C:microtubule organizing center"/>
    <property type="evidence" value="ECO:0007669"/>
    <property type="project" value="TreeGrafter"/>
</dbReference>
<comment type="caution">
    <text evidence="3">The sequence shown here is derived from an EMBL/GenBank/DDBJ whole genome shotgun (WGS) entry which is preliminary data.</text>
</comment>
<gene>
    <name evidence="3" type="primary">dcdc2c</name>
    <name evidence="3" type="ORF">OS493_030340</name>
</gene>
<proteinExistence type="predicted"/>
<feature type="region of interest" description="Disordered" evidence="1">
    <location>
        <begin position="227"/>
        <end position="249"/>
    </location>
</feature>
<dbReference type="AlphaFoldDB" id="A0A9W9ZNG4"/>
<protein>
    <submittedName>
        <fullName evidence="3">Doublecortin</fullName>
    </submittedName>
</protein>
<evidence type="ECO:0000256" key="1">
    <source>
        <dbReference type="SAM" id="MobiDB-lite"/>
    </source>
</evidence>
<organism evidence="3 4">
    <name type="scientific">Desmophyllum pertusum</name>
    <dbReference type="NCBI Taxonomy" id="174260"/>
    <lineage>
        <taxon>Eukaryota</taxon>
        <taxon>Metazoa</taxon>
        <taxon>Cnidaria</taxon>
        <taxon>Anthozoa</taxon>
        <taxon>Hexacorallia</taxon>
        <taxon>Scleractinia</taxon>
        <taxon>Caryophylliina</taxon>
        <taxon>Caryophylliidae</taxon>
        <taxon>Desmophyllum</taxon>
    </lineage>
</organism>
<dbReference type="PANTHER" id="PTHR23004">
    <property type="entry name" value="DOUBLECORTIN DOMAIN CONTAINING 2"/>
    <property type="match status" value="1"/>
</dbReference>
<reference evidence="3" key="1">
    <citation type="submission" date="2023-01" db="EMBL/GenBank/DDBJ databases">
        <title>Genome assembly of the deep-sea coral Lophelia pertusa.</title>
        <authorList>
            <person name="Herrera S."/>
            <person name="Cordes E."/>
        </authorList>
    </citation>
    <scope>NUCLEOTIDE SEQUENCE</scope>
    <source>
        <strain evidence="3">USNM1676648</strain>
        <tissue evidence="3">Polyp</tissue>
    </source>
</reference>
<evidence type="ECO:0000259" key="2">
    <source>
        <dbReference type="PROSITE" id="PS50309"/>
    </source>
</evidence>
<dbReference type="SUPFAM" id="SSF89837">
    <property type="entry name" value="Doublecortin (DC)"/>
    <property type="match status" value="2"/>
</dbReference>
<evidence type="ECO:0000313" key="3">
    <source>
        <dbReference type="EMBL" id="KAJ7383184.1"/>
    </source>
</evidence>
<feature type="region of interest" description="Disordered" evidence="1">
    <location>
        <begin position="262"/>
        <end position="286"/>
    </location>
</feature>
<dbReference type="Gene3D" id="3.10.20.230">
    <property type="entry name" value="Doublecortin domain"/>
    <property type="match status" value="2"/>
</dbReference>
<dbReference type="SMART" id="SM00537">
    <property type="entry name" value="DCX"/>
    <property type="match status" value="2"/>
</dbReference>
<feature type="region of interest" description="Disordered" evidence="1">
    <location>
        <begin position="369"/>
        <end position="396"/>
    </location>
</feature>
<dbReference type="Proteomes" id="UP001163046">
    <property type="component" value="Unassembled WGS sequence"/>
</dbReference>
<dbReference type="InterPro" id="IPR036572">
    <property type="entry name" value="Doublecortin_dom_sf"/>
</dbReference>
<sequence length="396" mass="43531">MNQLIPRMAAVSSFTAPTVTVKVYKNGNRNFTGKTIVINRRHIRTMDALYDEVTSHIAAFNAVRKICTPIGGRPVMSLENIQNKSVYVAAGREVFKKLNYADLGVSRPRPPRKTNNSPKKAFIATEGRHKMDYEWGKRDLRIIHVFCNGNVFKPSAKIVLQKRLQQSMDQILSIVQEHVFLAAAIAALYTIDGKLVLAPSQLVSGQNYVAVERGRIFKRENYGGAASSLSRSPRAPFLPQIGNGQLTNTEGRLPRKIIAKRKPRVTKTNAENKTSDYSPRDQSRVITDESPRDVISNSSPDPPLVTSLLLASAQDNFTISASPPRLLEDDTPVQEDNAALVIAEDNKDDDLTEIGNVFKASGLLQEKADEIKGYPPNKGGETNRLTSGGSNYGGSA</sequence>
<dbReference type="InterPro" id="IPR003533">
    <property type="entry name" value="Doublecortin_dom"/>
</dbReference>
<feature type="compositionally biased region" description="Polar residues" evidence="1">
    <location>
        <begin position="266"/>
        <end position="277"/>
    </location>
</feature>
<dbReference type="PANTHER" id="PTHR23004:SF11">
    <property type="entry name" value="PROTEIN RPI-1"/>
    <property type="match status" value="1"/>
</dbReference>
<name>A0A9W9ZNG4_9CNID</name>
<dbReference type="OrthoDB" id="1738954at2759"/>